<dbReference type="FunFam" id="3.40.50.80:FF:000019">
    <property type="entry name" value="NADH-cytochrome b5 reductase"/>
    <property type="match status" value="1"/>
</dbReference>
<dbReference type="CDD" id="cd06183">
    <property type="entry name" value="cyt_b5_reduct_like"/>
    <property type="match status" value="1"/>
</dbReference>
<protein>
    <recommendedName>
        <fullName evidence="22">Cytochrome-b5 reductase</fullName>
    </recommendedName>
</protein>
<keyword evidence="14" id="KW-0472">Membrane</keyword>
<dbReference type="GO" id="GO:0020037">
    <property type="term" value="F:heme binding"/>
    <property type="evidence" value="ECO:0007669"/>
    <property type="project" value="UniProtKB-UniRule"/>
</dbReference>
<keyword evidence="6" id="KW-0812">Transmembrane</keyword>
<evidence type="ECO:0000256" key="5">
    <source>
        <dbReference type="ARBA" id="ARBA00022630"/>
    </source>
</evidence>
<evidence type="ECO:0000256" key="11">
    <source>
        <dbReference type="ARBA" id="ARBA00023002"/>
    </source>
</evidence>
<sequence>MDPPTESVPTQQMEYTVEDVAAHNSSSNNWMIIHGEVFDVSHYLEDHPGGAELLIEAAGTDATEAFDNAGHSEDAFEIMATLRVGALKGYKKPAPKRSVPVPRVVEPVQKPQPSSNSSRSTAAAVAITAGIAVALSSAAYYSPTTLKLPKALLNAHSLNLNLPRLGISGGFPAGFLAASALTSLLAAAAARQLAKITQINSGFARFPPHKPSSKPRRTRPPPPPTFLNPQTYQSLPLTRKDTLAPGVFRLVFSLPTPDTILGLPTGQHVSIRATVNNKTISRSYTPVSNDSDCGVLELIVRCYPQGLLTGGYLAHLRPGIDSVEFRGPKGAMRYHRGWARRIGMVAGGTGITPMYQIIRAVCEDEEDLTEMSLVYANRSEGDILLRKELEELAERFPRKLRLWYLLDVATEDWGYGVGYVTKEVLTERMPTPGEGSKTMLCGPPGMVNAAKSMLVEMGFKAPGVAAKMDDDIFVF</sequence>
<feature type="binding site" evidence="15">
    <location>
        <position position="299"/>
    </location>
    <ligand>
        <name>FAD</name>
        <dbReference type="ChEBI" id="CHEBI:57692"/>
    </ligand>
</feature>
<reference evidence="20" key="2">
    <citation type="submission" date="2023-05" db="EMBL/GenBank/DDBJ databases">
        <authorList>
            <consortium name="Lawrence Berkeley National Laboratory"/>
            <person name="Steindorff A."/>
            <person name="Hensen N."/>
            <person name="Bonometti L."/>
            <person name="Westerberg I."/>
            <person name="Brannstrom I.O."/>
            <person name="Guillou S."/>
            <person name="Cros-Aarteil S."/>
            <person name="Calhoun S."/>
            <person name="Haridas S."/>
            <person name="Kuo A."/>
            <person name="Mondo S."/>
            <person name="Pangilinan J."/>
            <person name="Riley R."/>
            <person name="Labutti K."/>
            <person name="Andreopoulos B."/>
            <person name="Lipzen A."/>
            <person name="Chen C."/>
            <person name="Yanf M."/>
            <person name="Daum C."/>
            <person name="Ng V."/>
            <person name="Clum A."/>
            <person name="Ohm R."/>
            <person name="Martin F."/>
            <person name="Silar P."/>
            <person name="Natvig D."/>
            <person name="Lalanne C."/>
            <person name="Gautier V."/>
            <person name="Ament-Velasquez S.L."/>
            <person name="Kruys A."/>
            <person name="Hutchinson M.I."/>
            <person name="Powell A.J."/>
            <person name="Barry K."/>
            <person name="Miller A.N."/>
            <person name="Grigoriev I.V."/>
            <person name="Debuchy R."/>
            <person name="Gladieux P."/>
            <person name="Thoren M.H."/>
            <person name="Johannesson H."/>
        </authorList>
    </citation>
    <scope>NUCLEOTIDE SEQUENCE</scope>
    <source>
        <strain evidence="20">CBS 508.74</strain>
    </source>
</reference>
<dbReference type="PANTHER" id="PTHR19370">
    <property type="entry name" value="NADH-CYTOCHROME B5 REDUCTASE"/>
    <property type="match status" value="1"/>
</dbReference>
<evidence type="ECO:0000256" key="6">
    <source>
        <dbReference type="ARBA" id="ARBA00022692"/>
    </source>
</evidence>
<evidence type="ECO:0000259" key="18">
    <source>
        <dbReference type="PROSITE" id="PS50255"/>
    </source>
</evidence>
<organism evidence="20 21">
    <name type="scientific">Canariomyces notabilis</name>
    <dbReference type="NCBI Taxonomy" id="2074819"/>
    <lineage>
        <taxon>Eukaryota</taxon>
        <taxon>Fungi</taxon>
        <taxon>Dikarya</taxon>
        <taxon>Ascomycota</taxon>
        <taxon>Pezizomycotina</taxon>
        <taxon>Sordariomycetes</taxon>
        <taxon>Sordariomycetidae</taxon>
        <taxon>Sordariales</taxon>
        <taxon>Chaetomiaceae</taxon>
        <taxon>Canariomyces</taxon>
    </lineage>
</organism>
<feature type="compositionally biased region" description="Basic residues" evidence="17">
    <location>
        <begin position="207"/>
        <end position="219"/>
    </location>
</feature>
<feature type="binding site" evidence="15">
    <location>
        <position position="352"/>
    </location>
    <ligand>
        <name>FAD</name>
        <dbReference type="ChEBI" id="CHEBI:57692"/>
    </ligand>
</feature>
<feature type="binding site" evidence="15">
    <location>
        <position position="284"/>
    </location>
    <ligand>
        <name>FAD</name>
        <dbReference type="ChEBI" id="CHEBI:57692"/>
    </ligand>
</feature>
<dbReference type="PROSITE" id="PS50255">
    <property type="entry name" value="CYTOCHROME_B5_2"/>
    <property type="match status" value="1"/>
</dbReference>
<dbReference type="InterPro" id="IPR036400">
    <property type="entry name" value="Cyt_B5-like_heme/steroid_sf"/>
</dbReference>
<gene>
    <name evidence="20" type="ORF">N656DRAFT_844766</name>
</gene>
<dbReference type="PROSITE" id="PS51384">
    <property type="entry name" value="FAD_FR"/>
    <property type="match status" value="1"/>
</dbReference>
<name>A0AAN6TEZ5_9PEZI</name>
<dbReference type="PANTHER" id="PTHR19370:SF178">
    <property type="entry name" value="CYTOCHROME-B5 REDUCTASE"/>
    <property type="match status" value="1"/>
</dbReference>
<dbReference type="InterPro" id="IPR039261">
    <property type="entry name" value="FNR_nucleotide-bd"/>
</dbReference>
<dbReference type="RefSeq" id="XP_064670787.1">
    <property type="nucleotide sequence ID" value="XM_064819160.1"/>
</dbReference>
<dbReference type="Pfam" id="PF00175">
    <property type="entry name" value="NAD_binding_1"/>
    <property type="match status" value="1"/>
</dbReference>
<evidence type="ECO:0000256" key="16">
    <source>
        <dbReference type="RuleBase" id="RU362121"/>
    </source>
</evidence>
<dbReference type="InterPro" id="IPR001199">
    <property type="entry name" value="Cyt_B5-like_heme/steroid-bd"/>
</dbReference>
<dbReference type="InterPro" id="IPR001834">
    <property type="entry name" value="CBR-like"/>
</dbReference>
<dbReference type="GO" id="GO:0005783">
    <property type="term" value="C:endoplasmic reticulum"/>
    <property type="evidence" value="ECO:0007669"/>
    <property type="project" value="TreeGrafter"/>
</dbReference>
<keyword evidence="12 16" id="KW-0408">Iron</keyword>
<evidence type="ECO:0000256" key="1">
    <source>
        <dbReference type="ARBA" id="ARBA00001974"/>
    </source>
</evidence>
<dbReference type="EMBL" id="MU853340">
    <property type="protein sequence ID" value="KAK4113217.1"/>
    <property type="molecule type" value="Genomic_DNA"/>
</dbReference>
<evidence type="ECO:0000256" key="10">
    <source>
        <dbReference type="ARBA" id="ARBA00022989"/>
    </source>
</evidence>
<keyword evidence="8" id="KW-0496">Mitochondrion</keyword>
<dbReference type="Gene3D" id="2.40.30.10">
    <property type="entry name" value="Translation factors"/>
    <property type="match status" value="1"/>
</dbReference>
<dbReference type="Proteomes" id="UP001302812">
    <property type="component" value="Unassembled WGS sequence"/>
</dbReference>
<evidence type="ECO:0000256" key="9">
    <source>
        <dbReference type="ARBA" id="ARBA00022827"/>
    </source>
</evidence>
<dbReference type="Pfam" id="PF00970">
    <property type="entry name" value="FAD_binding_6"/>
    <property type="match status" value="1"/>
</dbReference>
<keyword evidence="9 15" id="KW-0274">FAD</keyword>
<dbReference type="InterPro" id="IPR001709">
    <property type="entry name" value="Flavoprot_Pyr_Nucl_cyt_Rdtase"/>
</dbReference>
<feature type="binding site" evidence="15">
    <location>
        <position position="282"/>
    </location>
    <ligand>
        <name>FAD</name>
        <dbReference type="ChEBI" id="CHEBI:57692"/>
    </ligand>
</feature>
<dbReference type="SUPFAM" id="SSF63380">
    <property type="entry name" value="Riboflavin synthase domain-like"/>
    <property type="match status" value="1"/>
</dbReference>
<reference evidence="20" key="1">
    <citation type="journal article" date="2023" name="Mol. Phylogenet. Evol.">
        <title>Genome-scale phylogeny and comparative genomics of the fungal order Sordariales.</title>
        <authorList>
            <person name="Hensen N."/>
            <person name="Bonometti L."/>
            <person name="Westerberg I."/>
            <person name="Brannstrom I.O."/>
            <person name="Guillou S."/>
            <person name="Cros-Aarteil S."/>
            <person name="Calhoun S."/>
            <person name="Haridas S."/>
            <person name="Kuo A."/>
            <person name="Mondo S."/>
            <person name="Pangilinan J."/>
            <person name="Riley R."/>
            <person name="LaButti K."/>
            <person name="Andreopoulos B."/>
            <person name="Lipzen A."/>
            <person name="Chen C."/>
            <person name="Yan M."/>
            <person name="Daum C."/>
            <person name="Ng V."/>
            <person name="Clum A."/>
            <person name="Steindorff A."/>
            <person name="Ohm R.A."/>
            <person name="Martin F."/>
            <person name="Silar P."/>
            <person name="Natvig D.O."/>
            <person name="Lalanne C."/>
            <person name="Gautier V."/>
            <person name="Ament-Velasquez S.L."/>
            <person name="Kruys A."/>
            <person name="Hutchinson M.I."/>
            <person name="Powell A.J."/>
            <person name="Barry K."/>
            <person name="Miller A.N."/>
            <person name="Grigoriev I.V."/>
            <person name="Debuchy R."/>
            <person name="Gladieux P."/>
            <person name="Hiltunen Thoren M."/>
            <person name="Johannesson H."/>
        </authorList>
    </citation>
    <scope>NUCLEOTIDE SEQUENCE</scope>
    <source>
        <strain evidence="20">CBS 508.74</strain>
    </source>
</reference>
<dbReference type="SUPFAM" id="SSF52343">
    <property type="entry name" value="Ferredoxin reductase-like, C-terminal NADP-linked domain"/>
    <property type="match status" value="1"/>
</dbReference>
<keyword evidence="5 15" id="KW-0285">Flavoprotein</keyword>
<comment type="subcellular location">
    <subcellularLocation>
        <location evidence="2">Mitochondrion outer membrane</location>
        <topology evidence="2">Single-pass membrane protein</topology>
    </subcellularLocation>
</comment>
<keyword evidence="11" id="KW-0560">Oxidoreductase</keyword>
<dbReference type="InterPro" id="IPR001433">
    <property type="entry name" value="OxRdtase_FAD/NAD-bd"/>
</dbReference>
<dbReference type="InterPro" id="IPR018506">
    <property type="entry name" value="Cyt_B5_heme-BS"/>
</dbReference>
<evidence type="ECO:0000259" key="19">
    <source>
        <dbReference type="PROSITE" id="PS51384"/>
    </source>
</evidence>
<evidence type="ECO:0000256" key="17">
    <source>
        <dbReference type="SAM" id="MobiDB-lite"/>
    </source>
</evidence>
<keyword evidence="7 16" id="KW-0479">Metal-binding</keyword>
<dbReference type="PROSITE" id="PS00191">
    <property type="entry name" value="CYTOCHROME_B5_1"/>
    <property type="match status" value="1"/>
</dbReference>
<keyword evidence="10" id="KW-1133">Transmembrane helix</keyword>
<evidence type="ECO:0000313" key="20">
    <source>
        <dbReference type="EMBL" id="KAK4113217.1"/>
    </source>
</evidence>
<keyword evidence="13" id="KW-0520">NAD</keyword>
<accession>A0AAN6TEZ5</accession>
<evidence type="ECO:0000256" key="4">
    <source>
        <dbReference type="ARBA" id="ARBA00022617"/>
    </source>
</evidence>
<feature type="domain" description="Cytochrome b5 heme-binding" evidence="18">
    <location>
        <begin position="12"/>
        <end position="88"/>
    </location>
</feature>
<comment type="similarity">
    <text evidence="3">Belongs to the flavoprotein pyridine nucleotide cytochrome reductase family.</text>
</comment>
<evidence type="ECO:0000313" key="21">
    <source>
        <dbReference type="Proteomes" id="UP001302812"/>
    </source>
</evidence>
<comment type="caution">
    <text evidence="20">The sequence shown here is derived from an EMBL/GenBank/DDBJ whole genome shotgun (WGS) entry which is preliminary data.</text>
</comment>
<keyword evidence="4 16" id="KW-0349">Heme</keyword>
<keyword evidence="8" id="KW-1000">Mitochondrion outer membrane</keyword>
<keyword evidence="21" id="KW-1185">Reference proteome</keyword>
<comment type="similarity">
    <text evidence="16">Belongs to the cytochrome b5 family.</text>
</comment>
<evidence type="ECO:0008006" key="22">
    <source>
        <dbReference type="Google" id="ProtNLM"/>
    </source>
</evidence>
<comment type="cofactor">
    <cofactor evidence="1 15">
        <name>FAD</name>
        <dbReference type="ChEBI" id="CHEBI:57692"/>
    </cofactor>
</comment>
<dbReference type="PRINTS" id="PR00406">
    <property type="entry name" value="CYTB5RDTASE"/>
</dbReference>
<dbReference type="InterPro" id="IPR008333">
    <property type="entry name" value="Cbr1-like_FAD-bd_dom"/>
</dbReference>
<feature type="domain" description="FAD-binding FR-type" evidence="19">
    <location>
        <begin position="230"/>
        <end position="335"/>
    </location>
</feature>
<proteinExistence type="inferred from homology"/>
<feature type="region of interest" description="Disordered" evidence="17">
    <location>
        <begin position="204"/>
        <end position="227"/>
    </location>
</feature>
<dbReference type="GO" id="GO:0046872">
    <property type="term" value="F:metal ion binding"/>
    <property type="evidence" value="ECO:0007669"/>
    <property type="project" value="UniProtKB-UniRule"/>
</dbReference>
<dbReference type="InterPro" id="IPR017938">
    <property type="entry name" value="Riboflavin_synthase-like_b-brl"/>
</dbReference>
<dbReference type="Pfam" id="PF00173">
    <property type="entry name" value="Cyt-b5"/>
    <property type="match status" value="1"/>
</dbReference>
<dbReference type="SMART" id="SM01117">
    <property type="entry name" value="Cyt-b5"/>
    <property type="match status" value="1"/>
</dbReference>
<dbReference type="InterPro" id="IPR017927">
    <property type="entry name" value="FAD-bd_FR_type"/>
</dbReference>
<dbReference type="GeneID" id="89943286"/>
<evidence type="ECO:0000256" key="14">
    <source>
        <dbReference type="ARBA" id="ARBA00023136"/>
    </source>
</evidence>
<evidence type="ECO:0000256" key="2">
    <source>
        <dbReference type="ARBA" id="ARBA00004572"/>
    </source>
</evidence>
<evidence type="ECO:0000256" key="15">
    <source>
        <dbReference type="PIRSR" id="PIRSR601834-1"/>
    </source>
</evidence>
<dbReference type="AlphaFoldDB" id="A0AAN6TEZ5"/>
<evidence type="ECO:0000256" key="7">
    <source>
        <dbReference type="ARBA" id="ARBA00022723"/>
    </source>
</evidence>
<dbReference type="Gene3D" id="3.40.50.80">
    <property type="entry name" value="Nucleotide-binding domain of ferredoxin-NADP reductase (FNR) module"/>
    <property type="match status" value="1"/>
</dbReference>
<evidence type="ECO:0000256" key="3">
    <source>
        <dbReference type="ARBA" id="ARBA00006105"/>
    </source>
</evidence>
<dbReference type="SUPFAM" id="SSF55856">
    <property type="entry name" value="Cytochrome b5-like heme/steroid binding domain"/>
    <property type="match status" value="1"/>
</dbReference>
<dbReference type="Gene3D" id="3.10.120.10">
    <property type="entry name" value="Cytochrome b5-like heme/steroid binding domain"/>
    <property type="match status" value="1"/>
</dbReference>
<evidence type="ECO:0000256" key="8">
    <source>
        <dbReference type="ARBA" id="ARBA00022787"/>
    </source>
</evidence>
<evidence type="ECO:0000256" key="12">
    <source>
        <dbReference type="ARBA" id="ARBA00023004"/>
    </source>
</evidence>
<dbReference type="PRINTS" id="PR00371">
    <property type="entry name" value="FPNCR"/>
</dbReference>
<dbReference type="GO" id="GO:0016491">
    <property type="term" value="F:oxidoreductase activity"/>
    <property type="evidence" value="ECO:0007669"/>
    <property type="project" value="UniProtKB-KW"/>
</dbReference>
<dbReference type="GO" id="GO:0005741">
    <property type="term" value="C:mitochondrial outer membrane"/>
    <property type="evidence" value="ECO:0007669"/>
    <property type="project" value="UniProtKB-SubCell"/>
</dbReference>
<dbReference type="PRINTS" id="PR00363">
    <property type="entry name" value="CYTOCHROMEB5"/>
</dbReference>
<evidence type="ECO:0000256" key="13">
    <source>
        <dbReference type="ARBA" id="ARBA00023027"/>
    </source>
</evidence>